<dbReference type="PROSITE" id="PS00079">
    <property type="entry name" value="MULTICOPPER_OXIDASE1"/>
    <property type="match status" value="2"/>
</dbReference>
<dbReference type="PANTHER" id="PTHR11709:SF511">
    <property type="entry name" value="LACCASE"/>
    <property type="match status" value="1"/>
</dbReference>
<dbReference type="SUPFAM" id="SSF49503">
    <property type="entry name" value="Cupredoxins"/>
    <property type="match status" value="3"/>
</dbReference>
<evidence type="ECO:0000259" key="9">
    <source>
        <dbReference type="Pfam" id="PF07731"/>
    </source>
</evidence>
<dbReference type="Gene3D" id="2.60.40.420">
    <property type="entry name" value="Cupredoxins - blue copper proteins"/>
    <property type="match status" value="3"/>
</dbReference>
<keyword evidence="2" id="KW-0479">Metal-binding</keyword>
<dbReference type="GO" id="GO:0005507">
    <property type="term" value="F:copper ion binding"/>
    <property type="evidence" value="ECO:0007669"/>
    <property type="project" value="InterPro"/>
</dbReference>
<dbReference type="Pfam" id="PF07732">
    <property type="entry name" value="Cu-oxidase_3"/>
    <property type="match status" value="1"/>
</dbReference>
<keyword evidence="6" id="KW-0325">Glycoprotein</keyword>
<reference evidence="11 12" key="1">
    <citation type="submission" date="2016-08" db="EMBL/GenBank/DDBJ databases">
        <authorList>
            <consortium name="Lentinula edodes genome sequencing consortium"/>
            <person name="Sakamoto Y."/>
            <person name="Nakade K."/>
            <person name="Sato S."/>
            <person name="Yoshida Y."/>
            <person name="Miyazaki K."/>
            <person name="Natsume S."/>
            <person name="Konno N."/>
        </authorList>
    </citation>
    <scope>NUCLEOTIDE SEQUENCE [LARGE SCALE GENOMIC DNA]</scope>
    <source>
        <strain evidence="11 12">NBRC 111202</strain>
    </source>
</reference>
<dbReference type="PANTHER" id="PTHR11709">
    <property type="entry name" value="MULTI-COPPER OXIDASE"/>
    <property type="match status" value="1"/>
</dbReference>
<evidence type="ECO:0000256" key="6">
    <source>
        <dbReference type="ARBA" id="ARBA00023180"/>
    </source>
</evidence>
<dbReference type="OrthoDB" id="2121828at2759"/>
<dbReference type="InterPro" id="IPR001117">
    <property type="entry name" value="Cu-oxidase_2nd"/>
</dbReference>
<accession>A0A1Q3DWF6</accession>
<dbReference type="InterPro" id="IPR045087">
    <property type="entry name" value="Cu-oxidase_fam"/>
</dbReference>
<keyword evidence="7" id="KW-0732">Signal</keyword>
<comment type="similarity">
    <text evidence="1">Belongs to the multicopper oxidase family.</text>
</comment>
<comment type="caution">
    <text evidence="11">The sequence shown here is derived from an EMBL/GenBank/DDBJ whole genome shotgun (WGS) entry which is preliminary data.</text>
</comment>
<evidence type="ECO:0000256" key="5">
    <source>
        <dbReference type="ARBA" id="ARBA00023157"/>
    </source>
</evidence>
<feature type="domain" description="Plastocyanin-like" evidence="8">
    <location>
        <begin position="167"/>
        <end position="318"/>
    </location>
</feature>
<dbReference type="Pfam" id="PF07731">
    <property type="entry name" value="Cu-oxidase_2"/>
    <property type="match status" value="1"/>
</dbReference>
<evidence type="ECO:0000259" key="10">
    <source>
        <dbReference type="Pfam" id="PF07732"/>
    </source>
</evidence>
<dbReference type="PROSITE" id="PS00080">
    <property type="entry name" value="MULTICOPPER_OXIDASE2"/>
    <property type="match status" value="1"/>
</dbReference>
<keyword evidence="5" id="KW-1015">Disulfide bond</keyword>
<evidence type="ECO:0000256" key="1">
    <source>
        <dbReference type="ARBA" id="ARBA00010609"/>
    </source>
</evidence>
<keyword evidence="4" id="KW-0186">Copper</keyword>
<evidence type="ECO:0000313" key="12">
    <source>
        <dbReference type="Proteomes" id="UP000188533"/>
    </source>
</evidence>
<keyword evidence="12" id="KW-1185">Reference proteome</keyword>
<sequence length="528" mass="57097">MKFLVATASAVLFTLLKPHPASGATVPVTLDIINAVGAPDGFSRTMVTANGTYPGPLITANKGDTLVVTVNNKLTDDSMRMSTAMDFDGLFVDTANSFNEGSSFVTACPIAPNASYTYTIPLINDQTGTFWYHSQLSVQYVDGLRGALVVYDPEDPLADLYDVDDENTIWAVGDWWHNTSTSMLVTYVASGIVPVSDTGTFNGVGRFNGGPEVPFFVTNVVAGTRYRFRIINQSARNVFTMSVDSHNLTVIETDGTPTTPMTVNEIQMLAGQRYSVVLEANQPVDNYWINAPYTGGSPAVNLNQNATLARAILRYQGAPETDPTAPMSLGPAESELNALVEANLRPLVAQAAPEPDINITLNLVVTAGRAQWNVNNVSYLPPSVPTLLKILDGANSASDFNVTENTFVLPANKTVQVIFPPSDDDEAHPFHLHGNNFWLVKSNTTDVVNTANPIRRDVAGVGAEGTIVRFSTNNPGPWFFHCHIFWHFQAGLATVMASGLDEIREQVHPTQAWDALCPAYDALPANLQ</sequence>
<evidence type="ECO:0000313" key="11">
    <source>
        <dbReference type="EMBL" id="GAV99078.1"/>
    </source>
</evidence>
<keyword evidence="3" id="KW-0560">Oxidoreductase</keyword>
<proteinExistence type="inferred from homology"/>
<dbReference type="InterPro" id="IPR008972">
    <property type="entry name" value="Cupredoxin"/>
</dbReference>
<evidence type="ECO:0000256" key="3">
    <source>
        <dbReference type="ARBA" id="ARBA00023002"/>
    </source>
</evidence>
<dbReference type="InterPro" id="IPR011706">
    <property type="entry name" value="Cu-oxidase_C"/>
</dbReference>
<dbReference type="EMBL" id="BDGU01000007">
    <property type="protein sequence ID" value="GAV99078.1"/>
    <property type="molecule type" value="Genomic_DNA"/>
</dbReference>
<gene>
    <name evidence="11" type="ORF">LENED_000509</name>
</gene>
<dbReference type="InterPro" id="IPR011707">
    <property type="entry name" value="Cu-oxidase-like_N"/>
</dbReference>
<dbReference type="AlphaFoldDB" id="A0A1Q3DWF6"/>
<name>A0A1Q3DWF6_LENED</name>
<feature type="domain" description="Plastocyanin-like" evidence="9">
    <location>
        <begin position="379"/>
        <end position="497"/>
    </location>
</feature>
<dbReference type="Proteomes" id="UP000188533">
    <property type="component" value="Unassembled WGS sequence"/>
</dbReference>
<evidence type="ECO:0000256" key="4">
    <source>
        <dbReference type="ARBA" id="ARBA00023008"/>
    </source>
</evidence>
<evidence type="ECO:0000256" key="7">
    <source>
        <dbReference type="SAM" id="SignalP"/>
    </source>
</evidence>
<feature type="signal peptide" evidence="7">
    <location>
        <begin position="1"/>
        <end position="23"/>
    </location>
</feature>
<dbReference type="GO" id="GO:0016491">
    <property type="term" value="F:oxidoreductase activity"/>
    <property type="evidence" value="ECO:0007669"/>
    <property type="project" value="UniProtKB-KW"/>
</dbReference>
<dbReference type="InterPro" id="IPR033138">
    <property type="entry name" value="Cu_oxidase_CS"/>
</dbReference>
<dbReference type="InterPro" id="IPR002355">
    <property type="entry name" value="Cu_oxidase_Cu_BS"/>
</dbReference>
<dbReference type="STRING" id="5353.A0A1Q3DWF6"/>
<organism evidence="11 12">
    <name type="scientific">Lentinula edodes</name>
    <name type="common">Shiitake mushroom</name>
    <name type="synonym">Lentinus edodes</name>
    <dbReference type="NCBI Taxonomy" id="5353"/>
    <lineage>
        <taxon>Eukaryota</taxon>
        <taxon>Fungi</taxon>
        <taxon>Dikarya</taxon>
        <taxon>Basidiomycota</taxon>
        <taxon>Agaricomycotina</taxon>
        <taxon>Agaricomycetes</taxon>
        <taxon>Agaricomycetidae</taxon>
        <taxon>Agaricales</taxon>
        <taxon>Marasmiineae</taxon>
        <taxon>Omphalotaceae</taxon>
        <taxon>Lentinula</taxon>
    </lineage>
</organism>
<feature type="domain" description="Plastocyanin-like" evidence="10">
    <location>
        <begin position="39"/>
        <end position="154"/>
    </location>
</feature>
<protein>
    <submittedName>
        <fullName evidence="11">Cu-oxidase-domain-containing protein</fullName>
    </submittedName>
</protein>
<dbReference type="FunFam" id="2.60.40.420:FF:000045">
    <property type="entry name" value="Laccase 2"/>
    <property type="match status" value="1"/>
</dbReference>
<reference evidence="11 12" key="2">
    <citation type="submission" date="2017-02" db="EMBL/GenBank/DDBJ databases">
        <title>A genome survey and senescence transcriptome analysis in Lentinula edodes.</title>
        <authorList>
            <person name="Sakamoto Y."/>
            <person name="Nakade K."/>
            <person name="Sato S."/>
            <person name="Yoshida Y."/>
            <person name="Miyazaki K."/>
            <person name="Natsume S."/>
            <person name="Konno N."/>
        </authorList>
    </citation>
    <scope>NUCLEOTIDE SEQUENCE [LARGE SCALE GENOMIC DNA]</scope>
    <source>
        <strain evidence="11 12">NBRC 111202</strain>
    </source>
</reference>
<feature type="chain" id="PRO_5012749648" evidence="7">
    <location>
        <begin position="24"/>
        <end position="528"/>
    </location>
</feature>
<evidence type="ECO:0000256" key="2">
    <source>
        <dbReference type="ARBA" id="ARBA00022723"/>
    </source>
</evidence>
<evidence type="ECO:0000259" key="8">
    <source>
        <dbReference type="Pfam" id="PF00394"/>
    </source>
</evidence>
<dbReference type="Pfam" id="PF00394">
    <property type="entry name" value="Cu-oxidase"/>
    <property type="match status" value="1"/>
</dbReference>
<dbReference type="CDD" id="cd13903">
    <property type="entry name" value="CuRO_3_Tv-LCC_like"/>
    <property type="match status" value="1"/>
</dbReference>